<reference evidence="1 2" key="1">
    <citation type="submission" date="2014-09" db="EMBL/GenBank/DDBJ databases">
        <title>Draft genome of Bradyrhizobium japonicum Is-34.</title>
        <authorList>
            <person name="Tsurumaru H."/>
            <person name="Yamakawa T."/>
            <person name="Hashimoto S."/>
            <person name="Okizaki K."/>
            <person name="Kanesaki Y."/>
            <person name="Yoshikawa H."/>
            <person name="Yajima S."/>
        </authorList>
    </citation>
    <scope>NUCLEOTIDE SEQUENCE [LARGE SCALE GENOMIC DNA]</scope>
    <source>
        <strain evidence="1 2">Is-34</strain>
    </source>
</reference>
<sequence>MPAAFAAGYCGESTIEAFLQRVGKEYPHPRVLEGRRKLWLRDDLDAAIAPGVPGDIAEDL</sequence>
<organism evidence="1 2">
    <name type="scientific">Bradyrhizobium japonicum</name>
    <dbReference type="NCBI Taxonomy" id="375"/>
    <lineage>
        <taxon>Bacteria</taxon>
        <taxon>Pseudomonadati</taxon>
        <taxon>Pseudomonadota</taxon>
        <taxon>Alphaproteobacteria</taxon>
        <taxon>Hyphomicrobiales</taxon>
        <taxon>Nitrobacteraceae</taxon>
        <taxon>Bradyrhizobium</taxon>
    </lineage>
</organism>
<evidence type="ECO:0000313" key="2">
    <source>
        <dbReference type="Proteomes" id="UP000030377"/>
    </source>
</evidence>
<comment type="caution">
    <text evidence="1">The sequence shown here is derived from an EMBL/GenBank/DDBJ whole genome shotgun (WGS) entry which is preliminary data.</text>
</comment>
<evidence type="ECO:0000313" key="1">
    <source>
        <dbReference type="EMBL" id="KGT80453.1"/>
    </source>
</evidence>
<gene>
    <name evidence="1" type="ORF">MA20_07625</name>
</gene>
<name>A0A0A3Z3K1_BRAJP</name>
<accession>A0A0A3Z3K1</accession>
<proteinExistence type="predicted"/>
<protein>
    <submittedName>
        <fullName evidence="1">Uncharacterized protein</fullName>
    </submittedName>
</protein>
<dbReference type="EMBL" id="JRPN01000004">
    <property type="protein sequence ID" value="KGT80453.1"/>
    <property type="molecule type" value="Genomic_DNA"/>
</dbReference>
<dbReference type="Proteomes" id="UP000030377">
    <property type="component" value="Unassembled WGS sequence"/>
</dbReference>
<dbReference type="AlphaFoldDB" id="A0A0A3Z3K1"/>